<organism evidence="12 13">
    <name type="scientific">Mizuhopecten yessoensis</name>
    <name type="common">Japanese scallop</name>
    <name type="synonym">Patinopecten yessoensis</name>
    <dbReference type="NCBI Taxonomy" id="6573"/>
    <lineage>
        <taxon>Eukaryota</taxon>
        <taxon>Metazoa</taxon>
        <taxon>Spiralia</taxon>
        <taxon>Lophotrochozoa</taxon>
        <taxon>Mollusca</taxon>
        <taxon>Bivalvia</taxon>
        <taxon>Autobranchia</taxon>
        <taxon>Pteriomorphia</taxon>
        <taxon>Pectinida</taxon>
        <taxon>Pectinoidea</taxon>
        <taxon>Pectinidae</taxon>
        <taxon>Mizuhopecten</taxon>
    </lineage>
</organism>
<feature type="transmembrane region" description="Helical" evidence="11">
    <location>
        <begin position="190"/>
        <end position="214"/>
    </location>
</feature>
<keyword evidence="7 11" id="KW-0812">Transmembrane</keyword>
<reference evidence="12 13" key="1">
    <citation type="journal article" date="2017" name="Nat. Ecol. Evol.">
        <title>Scallop genome provides insights into evolution of bilaterian karyotype and development.</title>
        <authorList>
            <person name="Wang S."/>
            <person name="Zhang J."/>
            <person name="Jiao W."/>
            <person name="Li J."/>
            <person name="Xun X."/>
            <person name="Sun Y."/>
            <person name="Guo X."/>
            <person name="Huan P."/>
            <person name="Dong B."/>
            <person name="Zhang L."/>
            <person name="Hu X."/>
            <person name="Sun X."/>
            <person name="Wang J."/>
            <person name="Zhao C."/>
            <person name="Wang Y."/>
            <person name="Wang D."/>
            <person name="Huang X."/>
            <person name="Wang R."/>
            <person name="Lv J."/>
            <person name="Li Y."/>
            <person name="Zhang Z."/>
            <person name="Liu B."/>
            <person name="Lu W."/>
            <person name="Hui Y."/>
            <person name="Liang J."/>
            <person name="Zhou Z."/>
            <person name="Hou R."/>
            <person name="Li X."/>
            <person name="Liu Y."/>
            <person name="Li H."/>
            <person name="Ning X."/>
            <person name="Lin Y."/>
            <person name="Zhao L."/>
            <person name="Xing Q."/>
            <person name="Dou J."/>
            <person name="Li Y."/>
            <person name="Mao J."/>
            <person name="Guo H."/>
            <person name="Dou H."/>
            <person name="Li T."/>
            <person name="Mu C."/>
            <person name="Jiang W."/>
            <person name="Fu Q."/>
            <person name="Fu X."/>
            <person name="Miao Y."/>
            <person name="Liu J."/>
            <person name="Yu Q."/>
            <person name="Li R."/>
            <person name="Liao H."/>
            <person name="Li X."/>
            <person name="Kong Y."/>
            <person name="Jiang Z."/>
            <person name="Chourrout D."/>
            <person name="Li R."/>
            <person name="Bao Z."/>
        </authorList>
    </citation>
    <scope>NUCLEOTIDE SEQUENCE [LARGE SCALE GENOMIC DNA]</scope>
    <source>
        <strain evidence="12 13">PY_sf001</strain>
    </source>
</reference>
<evidence type="ECO:0000256" key="3">
    <source>
        <dbReference type="ARBA" id="ARBA00008698"/>
    </source>
</evidence>
<keyword evidence="6 11" id="KW-0808">Transferase</keyword>
<dbReference type="EMBL" id="NEDP02076726">
    <property type="protein sequence ID" value="OWF35457.1"/>
    <property type="molecule type" value="Genomic_DNA"/>
</dbReference>
<feature type="transmembrane region" description="Helical" evidence="11">
    <location>
        <begin position="147"/>
        <end position="178"/>
    </location>
</feature>
<dbReference type="EC" id="2.4.1.-" evidence="11"/>
<dbReference type="STRING" id="6573.A0A210PG76"/>
<evidence type="ECO:0000313" key="13">
    <source>
        <dbReference type="Proteomes" id="UP000242188"/>
    </source>
</evidence>
<comment type="subcellular location">
    <subcellularLocation>
        <location evidence="1 11">Endoplasmic reticulum membrane</location>
        <topology evidence="1 11">Multi-pass membrane protein</topology>
    </subcellularLocation>
</comment>
<dbReference type="GO" id="GO:0006506">
    <property type="term" value="P:GPI anchor biosynthetic process"/>
    <property type="evidence" value="ECO:0007669"/>
    <property type="project" value="UniProtKB-UniPathway"/>
</dbReference>
<comment type="similarity">
    <text evidence="3 11">Belongs to the PIGV family.</text>
</comment>
<feature type="transmembrane region" description="Helical" evidence="11">
    <location>
        <begin position="114"/>
        <end position="135"/>
    </location>
</feature>
<dbReference type="InterPro" id="IPR007315">
    <property type="entry name" value="PIG-V/Gpi18"/>
</dbReference>
<dbReference type="PANTHER" id="PTHR12468:SF2">
    <property type="entry name" value="GPI MANNOSYLTRANSFERASE 2"/>
    <property type="match status" value="1"/>
</dbReference>
<protein>
    <recommendedName>
        <fullName evidence="11">GPI mannosyltransferase 2</fullName>
        <ecNumber evidence="11">2.4.1.-</ecNumber>
    </recommendedName>
</protein>
<comment type="function">
    <text evidence="11">Mannosyltransferase involved in glycosylphosphatidylinositol-anchor biosynthesis.</text>
</comment>
<evidence type="ECO:0000313" key="12">
    <source>
        <dbReference type="EMBL" id="OWF35457.1"/>
    </source>
</evidence>
<keyword evidence="9 11" id="KW-1133">Transmembrane helix</keyword>
<evidence type="ECO:0000256" key="6">
    <source>
        <dbReference type="ARBA" id="ARBA00022679"/>
    </source>
</evidence>
<name>A0A210PG76_MIZYE</name>
<evidence type="ECO:0000256" key="7">
    <source>
        <dbReference type="ARBA" id="ARBA00022692"/>
    </source>
</evidence>
<feature type="transmembrane region" description="Helical" evidence="11">
    <location>
        <begin position="7"/>
        <end position="26"/>
    </location>
</feature>
<dbReference type="GO" id="GO:0004376">
    <property type="term" value="F:GPI mannosyltransferase activity"/>
    <property type="evidence" value="ECO:0007669"/>
    <property type="project" value="InterPro"/>
</dbReference>
<comment type="pathway">
    <text evidence="2 11">Glycolipid biosynthesis; glycosylphosphatidylinositol-anchor biosynthesis.</text>
</comment>
<dbReference type="GO" id="GO:0005789">
    <property type="term" value="C:endoplasmic reticulum membrane"/>
    <property type="evidence" value="ECO:0007669"/>
    <property type="project" value="UniProtKB-SubCell"/>
</dbReference>
<evidence type="ECO:0000256" key="5">
    <source>
        <dbReference type="ARBA" id="ARBA00022676"/>
    </source>
</evidence>
<dbReference type="Pfam" id="PF04188">
    <property type="entry name" value="Mannosyl_trans2"/>
    <property type="match status" value="1"/>
</dbReference>
<dbReference type="GO" id="GO:0000009">
    <property type="term" value="F:alpha-1,6-mannosyltransferase activity"/>
    <property type="evidence" value="ECO:0007669"/>
    <property type="project" value="InterPro"/>
</dbReference>
<evidence type="ECO:0000256" key="4">
    <source>
        <dbReference type="ARBA" id="ARBA00022502"/>
    </source>
</evidence>
<accession>A0A210PG76</accession>
<proteinExistence type="inferred from homology"/>
<feature type="transmembrane region" description="Helical" evidence="11">
    <location>
        <begin position="337"/>
        <end position="358"/>
    </location>
</feature>
<keyword evidence="8 11" id="KW-0256">Endoplasmic reticulum</keyword>
<dbReference type="PANTHER" id="PTHR12468">
    <property type="entry name" value="GPI MANNOSYLTRANSFERASE 2"/>
    <property type="match status" value="1"/>
</dbReference>
<dbReference type="AlphaFoldDB" id="A0A210PG76"/>
<dbReference type="OrthoDB" id="10252502at2759"/>
<evidence type="ECO:0000256" key="10">
    <source>
        <dbReference type="ARBA" id="ARBA00023136"/>
    </source>
</evidence>
<keyword evidence="4 11" id="KW-0337">GPI-anchor biosynthesis</keyword>
<feature type="transmembrane region" description="Helical" evidence="11">
    <location>
        <begin position="241"/>
        <end position="265"/>
    </location>
</feature>
<feature type="transmembrane region" description="Helical" evidence="11">
    <location>
        <begin position="395"/>
        <end position="417"/>
    </location>
</feature>
<keyword evidence="13" id="KW-1185">Reference proteome</keyword>
<keyword evidence="5 11" id="KW-0328">Glycosyltransferase</keyword>
<dbReference type="Proteomes" id="UP000242188">
    <property type="component" value="Unassembled WGS sequence"/>
</dbReference>
<keyword evidence="10 11" id="KW-0472">Membrane</keyword>
<evidence type="ECO:0000256" key="1">
    <source>
        <dbReference type="ARBA" id="ARBA00004477"/>
    </source>
</evidence>
<dbReference type="UniPathway" id="UPA00196"/>
<evidence type="ECO:0000256" key="9">
    <source>
        <dbReference type="ARBA" id="ARBA00022989"/>
    </source>
</evidence>
<evidence type="ECO:0000256" key="2">
    <source>
        <dbReference type="ARBA" id="ARBA00004687"/>
    </source>
</evidence>
<gene>
    <name evidence="12" type="ORF">KP79_PYT18399</name>
</gene>
<sequence>MADAEAKLWWFAVFSRFALFCMQLVFNSCVPDHQPDVFNPPITDRDAWTFLDSTVHTLLGGFIRWDGIYFLHIAEHGYTYENCLAFFPLYPMLTRMLGNTVFLPLQVLLTYRSVLIISGFVLNQVLFVKTVMILYKVGQKVMNSDLLAYKAALLFCINPASIFMSALYSEIIYSYLIFSGMHMFERNSKVSASVLFGLGALARSNGLLYSGLIIHKKCKDTVRLLQVLYPMTKADKWSTPTALWSVIWIIILPFIIYLSLCISPFTVYQYFAYHWFCKDTPSEMHNLVFDYGIIRGYSIQAYNSSVWCSDSLPLPYSHIQKYHWNVGFLNYYQFKQIPNFLLATPVTLLSVSAIVYYLRLNWKTVYTLDLIEDFEELKKKDAVRKNDRGFSNRKLLPYVIHLVFLTVFGWLFTHIQILTRMLFSSSPVLCWYAARVITEETRDDLRSEVNKWDVISNCRRKDIPALDHSKRNVLVDQILSDGQSYKSKLVFVYFIGYFVIGTFLFSNFLPWT</sequence>
<evidence type="ECO:0000256" key="11">
    <source>
        <dbReference type="RuleBase" id="RU363112"/>
    </source>
</evidence>
<feature type="transmembrane region" description="Helical" evidence="11">
    <location>
        <begin position="490"/>
        <end position="509"/>
    </location>
</feature>
<comment type="caution">
    <text evidence="12">The sequence shown here is derived from an EMBL/GenBank/DDBJ whole genome shotgun (WGS) entry which is preliminary data.</text>
</comment>
<evidence type="ECO:0000256" key="8">
    <source>
        <dbReference type="ARBA" id="ARBA00022824"/>
    </source>
</evidence>
<dbReference type="GO" id="GO:0031501">
    <property type="term" value="C:mannosyltransferase complex"/>
    <property type="evidence" value="ECO:0007669"/>
    <property type="project" value="TreeGrafter"/>
</dbReference>